<reference evidence="2 3" key="1">
    <citation type="submission" date="2020-08" db="EMBL/GenBank/DDBJ databases">
        <title>Genomic Encyclopedia of Type Strains, Phase IV (KMG-IV): sequencing the most valuable type-strain genomes for metagenomic binning, comparative biology and taxonomic classification.</title>
        <authorList>
            <person name="Goeker M."/>
        </authorList>
    </citation>
    <scope>NUCLEOTIDE SEQUENCE [LARGE SCALE GENOMIC DNA]</scope>
    <source>
        <strain evidence="2 3">DSM 23562</strain>
    </source>
</reference>
<evidence type="ECO:0000313" key="2">
    <source>
        <dbReference type="EMBL" id="MBB6054079.1"/>
    </source>
</evidence>
<gene>
    <name evidence="2" type="ORF">HNQ39_005926</name>
</gene>
<keyword evidence="1" id="KW-0732">Signal</keyword>
<feature type="chain" id="PRO_5030662557" evidence="1">
    <location>
        <begin position="26"/>
        <end position="426"/>
    </location>
</feature>
<dbReference type="RefSeq" id="WP_184204160.1">
    <property type="nucleotide sequence ID" value="NZ_JACHGW010000013.1"/>
</dbReference>
<protein>
    <submittedName>
        <fullName evidence="2">Uncharacterized protein</fullName>
    </submittedName>
</protein>
<accession>A0A7W9W8Z6</accession>
<dbReference type="AlphaFoldDB" id="A0A7W9W8Z6"/>
<dbReference type="Proteomes" id="UP000520814">
    <property type="component" value="Unassembled WGS sequence"/>
</dbReference>
<keyword evidence="3" id="KW-1185">Reference proteome</keyword>
<feature type="signal peptide" evidence="1">
    <location>
        <begin position="1"/>
        <end position="25"/>
    </location>
</feature>
<name>A0A7W9W8Z6_ARMRO</name>
<comment type="caution">
    <text evidence="2">The sequence shown here is derived from an EMBL/GenBank/DDBJ whole genome shotgun (WGS) entry which is preliminary data.</text>
</comment>
<organism evidence="2 3">
    <name type="scientific">Armatimonas rosea</name>
    <dbReference type="NCBI Taxonomy" id="685828"/>
    <lineage>
        <taxon>Bacteria</taxon>
        <taxon>Bacillati</taxon>
        <taxon>Armatimonadota</taxon>
        <taxon>Armatimonadia</taxon>
        <taxon>Armatimonadales</taxon>
        <taxon>Armatimonadaceae</taxon>
        <taxon>Armatimonas</taxon>
    </lineage>
</organism>
<dbReference type="EMBL" id="JACHGW010000013">
    <property type="protein sequence ID" value="MBB6054079.1"/>
    <property type="molecule type" value="Genomic_DNA"/>
</dbReference>
<evidence type="ECO:0000313" key="3">
    <source>
        <dbReference type="Proteomes" id="UP000520814"/>
    </source>
</evidence>
<sequence>MKRLNRRAFVLGALLTFGLTGSGHAAFAQSIVAPNIYTNANAEWEVAGAAGTHHQQIFSSTQFWPANETHTLSSLAFRPGKSLFTGSYTWTLSHVEVYVSTTKTTVAGLSATFADNYASSTDRTLVYSGPITFSTTLTNYGGPHNFDFKIPFQVPFSYTPGQGNLLVEVIDYSFSENLWNAQVDCIAASDLTNYVMTDYRYATGRIGYFGGAGVVMQFDTDYVSPSSILPTSLVLSPTSLIGGASSLGTVTLNAPAPAGGLSVALTSSATAASVPVSVLVPAGQSSASFAIPTTSVAATTVANLSATLNGATVGANLTINPAPAPPPPTGLQIAQFTVNPSTLESGELADGKVVLSGKAPAGGVTISLTSANPGVLSVPPSVFIPAGEKRGEFKLTAGSVIAATPVVVSATLAGAPSKATVTVIPR</sequence>
<proteinExistence type="predicted"/>
<evidence type="ECO:0000256" key="1">
    <source>
        <dbReference type="SAM" id="SignalP"/>
    </source>
</evidence>